<dbReference type="Proteomes" id="UP000578449">
    <property type="component" value="Unassembled WGS sequence"/>
</dbReference>
<feature type="domain" description="Plastocyanin-like" evidence="4">
    <location>
        <begin position="190"/>
        <end position="257"/>
    </location>
</feature>
<dbReference type="EMBL" id="JACHGN010000024">
    <property type="protein sequence ID" value="MBB5138566.1"/>
    <property type="molecule type" value="Genomic_DNA"/>
</dbReference>
<keyword evidence="5" id="KW-0167">Capsid protein</keyword>
<dbReference type="InterPro" id="IPR011707">
    <property type="entry name" value="Cu-oxidase-like_N"/>
</dbReference>
<dbReference type="PANTHER" id="PTHR48267:SF1">
    <property type="entry name" value="BILIRUBIN OXIDASE"/>
    <property type="match status" value="1"/>
</dbReference>
<comment type="caution">
    <text evidence="5">The sequence shown here is derived from an EMBL/GenBank/DDBJ whole genome shotgun (WGS) entry which is preliminary data.</text>
</comment>
<evidence type="ECO:0000259" key="3">
    <source>
        <dbReference type="Pfam" id="PF07731"/>
    </source>
</evidence>
<protein>
    <submittedName>
        <fullName evidence="5">Spore coat protein A</fullName>
    </submittedName>
</protein>
<dbReference type="GO" id="GO:0016491">
    <property type="term" value="F:oxidoreductase activity"/>
    <property type="evidence" value="ECO:0007669"/>
    <property type="project" value="InterPro"/>
</dbReference>
<dbReference type="Gene3D" id="2.60.40.420">
    <property type="entry name" value="Cupredoxins - blue copper proteins"/>
    <property type="match status" value="3"/>
</dbReference>
<comment type="similarity">
    <text evidence="1">Belongs to the multicopper oxidase family.</text>
</comment>
<dbReference type="InterPro" id="IPR008972">
    <property type="entry name" value="Cupredoxin"/>
</dbReference>
<dbReference type="AlphaFoldDB" id="A0A840PI98"/>
<evidence type="ECO:0000256" key="1">
    <source>
        <dbReference type="ARBA" id="ARBA00010609"/>
    </source>
</evidence>
<evidence type="ECO:0000313" key="6">
    <source>
        <dbReference type="Proteomes" id="UP000578449"/>
    </source>
</evidence>
<accession>A0A840PI98</accession>
<dbReference type="RefSeq" id="WP_221337372.1">
    <property type="nucleotide sequence ID" value="NZ_BAABIX010000025.1"/>
</dbReference>
<dbReference type="Pfam" id="PF07732">
    <property type="entry name" value="Cu-oxidase_3"/>
    <property type="match status" value="2"/>
</dbReference>
<gene>
    <name evidence="5" type="ORF">HNP84_008320</name>
</gene>
<dbReference type="InterPro" id="IPR011706">
    <property type="entry name" value="Cu-oxidase_C"/>
</dbReference>
<dbReference type="InterPro" id="IPR045087">
    <property type="entry name" value="Cu-oxidase_fam"/>
</dbReference>
<name>A0A840PI98_9ACTN</name>
<proteinExistence type="inferred from homology"/>
<dbReference type="PANTHER" id="PTHR48267">
    <property type="entry name" value="CUPREDOXIN SUPERFAMILY PROTEIN"/>
    <property type="match status" value="1"/>
</dbReference>
<sequence length="685" mass="75230">MQERDGGTYVTAFGGDWATRREALAGAAGAVLAAGIGGRVPWAAPRDPADPGEPMPRFARAGDPPADSALVLHKFVDRLPIPPVVRPERAGRHWELTIRMRAAQRRMHSQMPPTPMWTYEGVFPGPTIEVWRGQRVRIAWENELAAPFPVLALELGGAGLRGELPSANRPGHAGSARVDGSVRGLPPWAAVHVHGARTGGGNDGWAENAVFPGDAQLSEYPNDQPATTLWYHDHAMHLTRFTLYAGLIGMYLIRDKEEESLGLPSGRYELPLVLCDRNFDLGADGRPNGRLLYKLTRDPSQTTAGGFFLGPYNVVNGVVWPYTEVEPRWYRLRVLNASNARTYRLMLLDRDGRPRPELVRVIGTDGGLLGKPAEVKGAIVLSPAERADLLVDFRPLAGQKVCLSNTYPGVTPGKANPKTAIAESDLMRFHIGPERGGSRFAVPAKLSDSFRPVAPQEAEGRVRWIVLPPNAVIGDGPAEIGLWEMVEVDPRKVKIPSTGVIQVKGPNGRVVTLKRVAGDYADGDAFVIPRGGRETWRFLSLGRPPHPMHLHMVRFQVLGRDIYDGSGWNAKIRGTTKPIRYVRAGTVQPHERGWKDVVRLQDTELVTVTGRFDQVGRYVYHCHILEHEMHMMRPYVVMPPEVLALHHHGTGGGRPGQPAPGRRGPGGHHRPTGHRGQPHQGHQGH</sequence>
<dbReference type="SUPFAM" id="SSF49503">
    <property type="entry name" value="Cupredoxins"/>
    <property type="match status" value="3"/>
</dbReference>
<feature type="domain" description="Plastocyanin-like" evidence="3">
    <location>
        <begin position="522"/>
        <end position="639"/>
    </location>
</feature>
<reference evidence="5 6" key="1">
    <citation type="submission" date="2020-08" db="EMBL/GenBank/DDBJ databases">
        <title>Genomic Encyclopedia of Type Strains, Phase IV (KMG-IV): sequencing the most valuable type-strain genomes for metagenomic binning, comparative biology and taxonomic classification.</title>
        <authorList>
            <person name="Goeker M."/>
        </authorList>
    </citation>
    <scope>NUCLEOTIDE SEQUENCE [LARGE SCALE GENOMIC DNA]</scope>
    <source>
        <strain evidence="5 6">DSM 45615</strain>
    </source>
</reference>
<feature type="region of interest" description="Disordered" evidence="2">
    <location>
        <begin position="646"/>
        <end position="685"/>
    </location>
</feature>
<keyword evidence="5" id="KW-0946">Virion</keyword>
<dbReference type="GO" id="GO:0005507">
    <property type="term" value="F:copper ion binding"/>
    <property type="evidence" value="ECO:0007669"/>
    <property type="project" value="InterPro"/>
</dbReference>
<evidence type="ECO:0000313" key="5">
    <source>
        <dbReference type="EMBL" id="MBB5138566.1"/>
    </source>
</evidence>
<feature type="domain" description="Plastocyanin-like" evidence="4">
    <location>
        <begin position="112"/>
        <end position="148"/>
    </location>
</feature>
<organism evidence="5 6">
    <name type="scientific">Thermocatellispora tengchongensis</name>
    <dbReference type="NCBI Taxonomy" id="1073253"/>
    <lineage>
        <taxon>Bacteria</taxon>
        <taxon>Bacillati</taxon>
        <taxon>Actinomycetota</taxon>
        <taxon>Actinomycetes</taxon>
        <taxon>Streptosporangiales</taxon>
        <taxon>Streptosporangiaceae</taxon>
        <taxon>Thermocatellispora</taxon>
    </lineage>
</organism>
<evidence type="ECO:0000259" key="4">
    <source>
        <dbReference type="Pfam" id="PF07732"/>
    </source>
</evidence>
<dbReference type="CDD" id="cd13844">
    <property type="entry name" value="CuRO_1_BOD_CotA_like"/>
    <property type="match status" value="1"/>
</dbReference>
<feature type="compositionally biased region" description="Basic residues" evidence="2">
    <location>
        <begin position="665"/>
        <end position="685"/>
    </location>
</feature>
<keyword evidence="6" id="KW-1185">Reference proteome</keyword>
<dbReference type="Pfam" id="PF07731">
    <property type="entry name" value="Cu-oxidase_2"/>
    <property type="match status" value="1"/>
</dbReference>
<evidence type="ECO:0000256" key="2">
    <source>
        <dbReference type="SAM" id="MobiDB-lite"/>
    </source>
</evidence>